<feature type="transmembrane region" description="Helical" evidence="8">
    <location>
        <begin position="419"/>
        <end position="444"/>
    </location>
</feature>
<comment type="subcellular location">
    <subcellularLocation>
        <location evidence="1 8">Cell membrane</location>
        <topology evidence="1 8">Multi-pass membrane protein</topology>
    </subcellularLocation>
</comment>
<proteinExistence type="inferred from homology"/>
<keyword evidence="7" id="KW-1015">Disulfide bond</keyword>
<evidence type="ECO:0000256" key="4">
    <source>
        <dbReference type="ARBA" id="ARBA00022692"/>
    </source>
</evidence>
<dbReference type="GO" id="GO:0043252">
    <property type="term" value="P:sodium-independent organic anion transport"/>
    <property type="evidence" value="ECO:0007669"/>
    <property type="project" value="TreeGrafter"/>
</dbReference>
<evidence type="ECO:0000256" key="8">
    <source>
        <dbReference type="RuleBase" id="RU362056"/>
    </source>
</evidence>
<dbReference type="Proteomes" id="UP000677228">
    <property type="component" value="Unassembled WGS sequence"/>
</dbReference>
<feature type="non-terminal residue" evidence="12">
    <location>
        <position position="1"/>
    </location>
</feature>
<feature type="transmembrane region" description="Helical" evidence="8">
    <location>
        <begin position="507"/>
        <end position="529"/>
    </location>
</feature>
<name>A0A8S2IYC7_9BILA</name>
<dbReference type="GO" id="GO:0016323">
    <property type="term" value="C:basolateral plasma membrane"/>
    <property type="evidence" value="ECO:0007669"/>
    <property type="project" value="TreeGrafter"/>
</dbReference>
<comment type="caution">
    <text evidence="12">The sequence shown here is derived from an EMBL/GenBank/DDBJ whole genome shotgun (WGS) entry which is preliminary data.</text>
</comment>
<feature type="transmembrane region" description="Helical" evidence="8">
    <location>
        <begin position="77"/>
        <end position="99"/>
    </location>
</feature>
<dbReference type="Pfam" id="PF07648">
    <property type="entry name" value="Kazal_2"/>
    <property type="match status" value="1"/>
</dbReference>
<dbReference type="PROSITE" id="PS51465">
    <property type="entry name" value="KAZAL_2"/>
    <property type="match status" value="1"/>
</dbReference>
<keyword evidence="6 8" id="KW-0472">Membrane</keyword>
<comment type="caution">
    <text evidence="8">Lacks conserved residue(s) required for the propagation of feature annotation.</text>
</comment>
<feature type="compositionally biased region" description="Basic and acidic residues" evidence="9">
    <location>
        <begin position="107"/>
        <end position="121"/>
    </location>
</feature>
<dbReference type="InterPro" id="IPR036259">
    <property type="entry name" value="MFS_trans_sf"/>
</dbReference>
<evidence type="ECO:0000313" key="11">
    <source>
        <dbReference type="EMBL" id="CAF1014436.1"/>
    </source>
</evidence>
<evidence type="ECO:0000259" key="10">
    <source>
        <dbReference type="PROSITE" id="PS51465"/>
    </source>
</evidence>
<feature type="domain" description="Kazal-like" evidence="10">
    <location>
        <begin position="348"/>
        <end position="399"/>
    </location>
</feature>
<dbReference type="Proteomes" id="UP000682733">
    <property type="component" value="Unassembled WGS sequence"/>
</dbReference>
<dbReference type="GO" id="GO:0006811">
    <property type="term" value="P:monoatomic ion transport"/>
    <property type="evidence" value="ECO:0007669"/>
    <property type="project" value="UniProtKB-KW"/>
</dbReference>
<feature type="transmembrane region" description="Helical" evidence="8">
    <location>
        <begin position="234"/>
        <end position="256"/>
    </location>
</feature>
<evidence type="ECO:0000256" key="7">
    <source>
        <dbReference type="ARBA" id="ARBA00023157"/>
    </source>
</evidence>
<feature type="transmembrane region" description="Helical" evidence="8">
    <location>
        <begin position="33"/>
        <end position="57"/>
    </location>
</feature>
<dbReference type="NCBIfam" id="TIGR00805">
    <property type="entry name" value="oat"/>
    <property type="match status" value="1"/>
</dbReference>
<comment type="similarity">
    <text evidence="2 8">Belongs to the organo anion transporter (TC 2.A.60) family.</text>
</comment>
<evidence type="ECO:0000256" key="9">
    <source>
        <dbReference type="SAM" id="MobiDB-lite"/>
    </source>
</evidence>
<dbReference type="PANTHER" id="PTHR11388">
    <property type="entry name" value="ORGANIC ANION TRANSPORTER"/>
    <property type="match status" value="1"/>
</dbReference>
<accession>A0A8S2IYC7</accession>
<keyword evidence="8" id="KW-0813">Transport</keyword>
<dbReference type="GO" id="GO:0015347">
    <property type="term" value="F:sodium-independent organic anion transmembrane transporter activity"/>
    <property type="evidence" value="ECO:0007669"/>
    <property type="project" value="TreeGrafter"/>
</dbReference>
<reference evidence="12" key="1">
    <citation type="submission" date="2021-02" db="EMBL/GenBank/DDBJ databases">
        <authorList>
            <person name="Nowell W R."/>
        </authorList>
    </citation>
    <scope>NUCLEOTIDE SEQUENCE</scope>
</reference>
<organism evidence="12 13">
    <name type="scientific">Didymodactylos carnosus</name>
    <dbReference type="NCBI Taxonomy" id="1234261"/>
    <lineage>
        <taxon>Eukaryota</taxon>
        <taxon>Metazoa</taxon>
        <taxon>Spiralia</taxon>
        <taxon>Gnathifera</taxon>
        <taxon>Rotifera</taxon>
        <taxon>Eurotatoria</taxon>
        <taxon>Bdelloidea</taxon>
        <taxon>Philodinida</taxon>
        <taxon>Philodinidae</taxon>
        <taxon>Didymodactylos</taxon>
    </lineage>
</organism>
<feature type="transmembrane region" description="Helical" evidence="8">
    <location>
        <begin position="268"/>
        <end position="286"/>
    </location>
</feature>
<dbReference type="InterPro" id="IPR004156">
    <property type="entry name" value="OATP"/>
</dbReference>
<feature type="compositionally biased region" description="Polar residues" evidence="9">
    <location>
        <begin position="122"/>
        <end position="133"/>
    </location>
</feature>
<feature type="transmembrane region" description="Helical" evidence="8">
    <location>
        <begin position="465"/>
        <end position="487"/>
    </location>
</feature>
<evidence type="ECO:0000256" key="5">
    <source>
        <dbReference type="ARBA" id="ARBA00022989"/>
    </source>
</evidence>
<feature type="transmembrane region" description="Helical" evidence="8">
    <location>
        <begin position="190"/>
        <end position="214"/>
    </location>
</feature>
<feature type="region of interest" description="Disordered" evidence="9">
    <location>
        <begin position="107"/>
        <end position="133"/>
    </location>
</feature>
<dbReference type="Pfam" id="PF03137">
    <property type="entry name" value="OATP"/>
    <property type="match status" value="1"/>
</dbReference>
<evidence type="ECO:0000256" key="6">
    <source>
        <dbReference type="ARBA" id="ARBA00023136"/>
    </source>
</evidence>
<keyword evidence="8" id="KW-0406">Ion transport</keyword>
<sequence length="592" mass="65686">IVMSIGTSPFYTLGVTYLCDYLHKDDQSICTSILYGMVALGPALGFLMGSALLSQWINVGQKVPNNLNTHDPRWTGRWWAGFLVSASTLTILGLLLFTFPRKMIQPDHSRSKHDVPQDEHQQQTSITAQSPAAVETQSSVDIARSSTSVCALGNAATRKHTLPKIKAHPNVINAFKLSSLKDIFTSVRDLLLNFTYLLIVLVNSVESILIVSFTTYMVKYIESVFHLSSSVSSILTGAIVIPAAVFGTVFGGWLVRRYHMGIRGCVKLILGGCIISWAGLISLLFLSCKHPAIVTSPKNRIFKKKYYRFLKMCCKKIKLLGKILNVDNVDMIICENKSIFYSFICSSDSLIDQCVESCSCSPYVFEPVCYENRVTYLSPCHAGCTYSNGTGYYNCSCVLGNEHYVKSGSCNNPCYLKMIFFMAILFMVTFFQTIGATPQLIIILRSVQHELQSFALGLENMIIKLVAHIPAPIIFGTIIDNTCLFWNRNCERRGSCFLYNGDRLPLTLFGAAMVIKGISLTLLISLLCITIKMANCQSPSTTPNEAPQSSPLPASADFIEPQINTTASTIIQQKKKDEIEEERNRLLNITQS</sequence>
<dbReference type="AlphaFoldDB" id="A0A8S2IYC7"/>
<evidence type="ECO:0000313" key="12">
    <source>
        <dbReference type="EMBL" id="CAF3783435.1"/>
    </source>
</evidence>
<evidence type="ECO:0000313" key="13">
    <source>
        <dbReference type="Proteomes" id="UP000682733"/>
    </source>
</evidence>
<keyword evidence="3" id="KW-1003">Cell membrane</keyword>
<dbReference type="Gene3D" id="1.20.1250.20">
    <property type="entry name" value="MFS general substrate transporter like domains"/>
    <property type="match status" value="1"/>
</dbReference>
<gene>
    <name evidence="11" type="ORF">OVA965_LOCUS15209</name>
    <name evidence="12" type="ORF">TMI583_LOCUS15214</name>
</gene>
<evidence type="ECO:0000256" key="1">
    <source>
        <dbReference type="ARBA" id="ARBA00004651"/>
    </source>
</evidence>
<dbReference type="PANTHER" id="PTHR11388:SF142">
    <property type="entry name" value="SOLUTE CARRIER ORGANIC ANION TRANSPORTER FAMILY MEMBER 5A1"/>
    <property type="match status" value="1"/>
</dbReference>
<dbReference type="EMBL" id="CAJOBA010006792">
    <property type="protein sequence ID" value="CAF3783435.1"/>
    <property type="molecule type" value="Genomic_DNA"/>
</dbReference>
<evidence type="ECO:0000256" key="2">
    <source>
        <dbReference type="ARBA" id="ARBA00009657"/>
    </source>
</evidence>
<evidence type="ECO:0000256" key="3">
    <source>
        <dbReference type="ARBA" id="ARBA00022475"/>
    </source>
</evidence>
<protein>
    <recommendedName>
        <fullName evidence="8">Solute carrier organic anion transporter family member</fullName>
    </recommendedName>
</protein>
<dbReference type="SUPFAM" id="SSF103473">
    <property type="entry name" value="MFS general substrate transporter"/>
    <property type="match status" value="1"/>
</dbReference>
<dbReference type="EMBL" id="CAJNOK010006784">
    <property type="protein sequence ID" value="CAF1014436.1"/>
    <property type="molecule type" value="Genomic_DNA"/>
</dbReference>
<dbReference type="InterPro" id="IPR002350">
    <property type="entry name" value="Kazal_dom"/>
</dbReference>
<keyword evidence="4 8" id="KW-0812">Transmembrane</keyword>
<keyword evidence="5 8" id="KW-1133">Transmembrane helix</keyword>